<dbReference type="SUPFAM" id="SSF116846">
    <property type="entry name" value="MIT domain"/>
    <property type="match status" value="1"/>
</dbReference>
<dbReference type="Proteomes" id="UP000077315">
    <property type="component" value="Unassembled WGS sequence"/>
</dbReference>
<dbReference type="VEuPathDB" id="FungiDB:PHYBLDRAFT_162099"/>
<feature type="region of interest" description="Disordered" evidence="1">
    <location>
        <begin position="287"/>
        <end position="332"/>
    </location>
</feature>
<feature type="region of interest" description="Disordered" evidence="1">
    <location>
        <begin position="21"/>
        <end position="46"/>
    </location>
</feature>
<feature type="compositionally biased region" description="Low complexity" evidence="1">
    <location>
        <begin position="77"/>
        <end position="96"/>
    </location>
</feature>
<dbReference type="RefSeq" id="XP_018299535.1">
    <property type="nucleotide sequence ID" value="XM_018434561.1"/>
</dbReference>
<dbReference type="GeneID" id="28995467"/>
<feature type="region of interest" description="Disordered" evidence="1">
    <location>
        <begin position="74"/>
        <end position="118"/>
    </location>
</feature>
<dbReference type="AlphaFoldDB" id="A0A162YLD4"/>
<accession>A0A162YLD4</accession>
<evidence type="ECO:0000256" key="1">
    <source>
        <dbReference type="SAM" id="MobiDB-lite"/>
    </source>
</evidence>
<dbReference type="OrthoDB" id="2414723at2759"/>
<keyword evidence="3" id="KW-1185">Reference proteome</keyword>
<organism evidence="2 3">
    <name type="scientific">Phycomyces blakesleeanus (strain ATCC 8743b / DSM 1359 / FGSC 10004 / NBRC 33097 / NRRL 1555)</name>
    <dbReference type="NCBI Taxonomy" id="763407"/>
    <lineage>
        <taxon>Eukaryota</taxon>
        <taxon>Fungi</taxon>
        <taxon>Fungi incertae sedis</taxon>
        <taxon>Mucoromycota</taxon>
        <taxon>Mucoromycotina</taxon>
        <taxon>Mucoromycetes</taxon>
        <taxon>Mucorales</taxon>
        <taxon>Phycomycetaceae</taxon>
        <taxon>Phycomyces</taxon>
    </lineage>
</organism>
<reference evidence="3" key="1">
    <citation type="submission" date="2015-06" db="EMBL/GenBank/DDBJ databases">
        <title>Expansion of signal transduction pathways in fungi by whole-genome duplication.</title>
        <authorList>
            <consortium name="DOE Joint Genome Institute"/>
            <person name="Corrochano L.M."/>
            <person name="Kuo A."/>
            <person name="Marcet-Houben M."/>
            <person name="Polaino S."/>
            <person name="Salamov A."/>
            <person name="Villalobos J.M."/>
            <person name="Alvarez M.I."/>
            <person name="Avalos J."/>
            <person name="Benito E.P."/>
            <person name="Benoit I."/>
            <person name="Burger G."/>
            <person name="Camino L.P."/>
            <person name="Canovas D."/>
            <person name="Cerda-Olmedo E."/>
            <person name="Cheng J.-F."/>
            <person name="Dominguez A."/>
            <person name="Elias M."/>
            <person name="Eslava A.P."/>
            <person name="Glaser F."/>
            <person name="Grimwood J."/>
            <person name="Gutierrez G."/>
            <person name="Heitman J."/>
            <person name="Henrissat B."/>
            <person name="Iturriaga E.A."/>
            <person name="Lang B.F."/>
            <person name="Lavin J.L."/>
            <person name="Lee S."/>
            <person name="Li W."/>
            <person name="Lindquist E."/>
            <person name="Lopez-Garcia S."/>
            <person name="Luque E.M."/>
            <person name="Marcos A.T."/>
            <person name="Martin J."/>
            <person name="McCluskey K."/>
            <person name="Medina H.R."/>
            <person name="Miralles-Duran A."/>
            <person name="Miyazaki A."/>
            <person name="Munoz-Torres E."/>
            <person name="Oguiza J.A."/>
            <person name="Ohm R."/>
            <person name="Olmedo M."/>
            <person name="Orejas M."/>
            <person name="Ortiz-Castellanos L."/>
            <person name="Pisabarro A.G."/>
            <person name="Rodriguez-Romero J."/>
            <person name="Ruiz-Herrera J."/>
            <person name="Ruiz-Vazquez R."/>
            <person name="Sanz C."/>
            <person name="Schackwitz W."/>
            <person name="Schmutz J."/>
            <person name="Shahriari M."/>
            <person name="Shelest E."/>
            <person name="Silva-Franco F."/>
            <person name="Soanes D."/>
            <person name="Syed K."/>
            <person name="Tagua V.G."/>
            <person name="Talbot N.J."/>
            <person name="Thon M."/>
            <person name="De vries R.P."/>
            <person name="Wiebenga A."/>
            <person name="Yadav J.S."/>
            <person name="Braun E.L."/>
            <person name="Baker S."/>
            <person name="Garre V."/>
            <person name="Horwitz B."/>
            <person name="Torres-Martinez S."/>
            <person name="Idnurm A."/>
            <person name="Herrera-Estrella A."/>
            <person name="Gabaldon T."/>
            <person name="Grigoriev I.V."/>
        </authorList>
    </citation>
    <scope>NUCLEOTIDE SEQUENCE [LARGE SCALE GENOMIC DNA]</scope>
    <source>
        <strain evidence="3">NRRL 1555(-)</strain>
    </source>
</reference>
<feature type="compositionally biased region" description="Low complexity" evidence="1">
    <location>
        <begin position="291"/>
        <end position="313"/>
    </location>
</feature>
<protein>
    <recommendedName>
        <fullName evidence="4">MIT domain-containing protein</fullName>
    </recommendedName>
</protein>
<dbReference type="InParanoid" id="A0A162YLD4"/>
<sequence>MTSFVSSILHHSANKLDDMSFLGKSSKRKPTPQSHQHQHQHQQRTSNLSRFALPESDSDVSALVYHAQSRTAATTMAASQPQAQAQAQSQSQSHLQSPPPYNHSPHSSPVPSPSTSWTSEMSFLAEKIRNDTAALMGSSNSNNTNNSKQAANLDRRSISQGMKLVSIAADEYDDGNESVALDIYLTGLDKILMALPNKTDPKTKLALREKLFSVEERVGILNLGAQHSQKQQQKQRLSIQASTEQPHIVTHNEPRAFLESSNLLSRITNTMGVISNIKNHASQYGSQDLPVVSSSSQSVEQQQQRQQRNNRSETYQQTTTRSSPPIMTSSSDPIHRFKRFGQLMISTSVSCAVAVKRSPLPDILYFLFGYFLQLLLWLDTQYNIIQKIQNFMIECVKLLLEADEEYRLHEYISEALYMLFAASLKAAVAFKEAPSYQVPQQNNRNSSKRHSHYSELPQKQPEAQIEYYSTEIAQPLPPPQSSSWVRSLCIKLSYCLPFSLRP</sequence>
<proteinExistence type="predicted"/>
<dbReference type="EMBL" id="KV440971">
    <property type="protein sequence ID" value="OAD81495.1"/>
    <property type="molecule type" value="Genomic_DNA"/>
</dbReference>
<evidence type="ECO:0000313" key="2">
    <source>
        <dbReference type="EMBL" id="OAD81495.1"/>
    </source>
</evidence>
<feature type="compositionally biased region" description="Polar residues" evidence="1">
    <location>
        <begin position="314"/>
        <end position="332"/>
    </location>
</feature>
<name>A0A162YLD4_PHYB8</name>
<feature type="compositionally biased region" description="Basic residues" evidence="1">
    <location>
        <begin position="25"/>
        <end position="42"/>
    </location>
</feature>
<evidence type="ECO:0000313" key="3">
    <source>
        <dbReference type="Proteomes" id="UP000077315"/>
    </source>
</evidence>
<dbReference type="STRING" id="763407.A0A162YLD4"/>
<gene>
    <name evidence="2" type="ORF">PHYBLDRAFT_162099</name>
</gene>
<dbReference type="Gene3D" id="1.20.58.80">
    <property type="entry name" value="Phosphotransferase system, lactose/cellobiose-type IIA subunit"/>
    <property type="match status" value="1"/>
</dbReference>
<feature type="compositionally biased region" description="Pro residues" evidence="1">
    <location>
        <begin position="97"/>
        <end position="112"/>
    </location>
</feature>
<evidence type="ECO:0008006" key="4">
    <source>
        <dbReference type="Google" id="ProtNLM"/>
    </source>
</evidence>
<dbReference type="InterPro" id="IPR036181">
    <property type="entry name" value="MIT_dom_sf"/>
</dbReference>